<gene>
    <name evidence="1" type="ORF">BINO364_LOCUS7700</name>
</gene>
<protein>
    <submittedName>
        <fullName evidence="1">Uncharacterized protein</fullName>
    </submittedName>
</protein>
<reference evidence="1" key="1">
    <citation type="submission" date="2021-12" db="EMBL/GenBank/DDBJ databases">
        <authorList>
            <person name="Martin H S."/>
        </authorList>
    </citation>
    <scope>NUCLEOTIDE SEQUENCE</scope>
</reference>
<sequence length="75" mass="8191">MMSKDGRRARNFRNAINMAAVSQHGEVSGHADSHMMAVDSGLLIAFLCSDSAFYVICRCPQTIMLRNATSGINSR</sequence>
<keyword evidence="2" id="KW-1185">Reference proteome</keyword>
<dbReference type="AlphaFoldDB" id="A0A8J9UK33"/>
<dbReference type="Proteomes" id="UP000838878">
    <property type="component" value="Chromosome 2"/>
</dbReference>
<feature type="non-terminal residue" evidence="1">
    <location>
        <position position="75"/>
    </location>
</feature>
<name>A0A8J9UK33_9NEOP</name>
<evidence type="ECO:0000313" key="2">
    <source>
        <dbReference type="Proteomes" id="UP000838878"/>
    </source>
</evidence>
<dbReference type="EMBL" id="OV170222">
    <property type="protein sequence ID" value="CAH0721623.1"/>
    <property type="molecule type" value="Genomic_DNA"/>
</dbReference>
<organism evidence="1 2">
    <name type="scientific">Brenthis ino</name>
    <name type="common">lesser marbled fritillary</name>
    <dbReference type="NCBI Taxonomy" id="405034"/>
    <lineage>
        <taxon>Eukaryota</taxon>
        <taxon>Metazoa</taxon>
        <taxon>Ecdysozoa</taxon>
        <taxon>Arthropoda</taxon>
        <taxon>Hexapoda</taxon>
        <taxon>Insecta</taxon>
        <taxon>Pterygota</taxon>
        <taxon>Neoptera</taxon>
        <taxon>Endopterygota</taxon>
        <taxon>Lepidoptera</taxon>
        <taxon>Glossata</taxon>
        <taxon>Ditrysia</taxon>
        <taxon>Papilionoidea</taxon>
        <taxon>Nymphalidae</taxon>
        <taxon>Heliconiinae</taxon>
        <taxon>Argynnini</taxon>
        <taxon>Brenthis</taxon>
    </lineage>
</organism>
<accession>A0A8J9UK33</accession>
<dbReference type="OrthoDB" id="6888944at2759"/>
<evidence type="ECO:0000313" key="1">
    <source>
        <dbReference type="EMBL" id="CAH0721623.1"/>
    </source>
</evidence>
<proteinExistence type="predicted"/>